<keyword evidence="3" id="KW-1185">Reference proteome</keyword>
<dbReference type="EMBL" id="JBAWTH010000003">
    <property type="protein sequence ID" value="KAL2292566.1"/>
    <property type="molecule type" value="Genomic_DNA"/>
</dbReference>
<evidence type="ECO:0000313" key="3">
    <source>
        <dbReference type="Proteomes" id="UP001600888"/>
    </source>
</evidence>
<evidence type="ECO:0000256" key="1">
    <source>
        <dbReference type="SAM" id="MobiDB-lite"/>
    </source>
</evidence>
<reference evidence="2 3" key="1">
    <citation type="submission" date="2024-03" db="EMBL/GenBank/DDBJ databases">
        <title>A high-quality draft genome sequence of Diaporthe vaccinii, a causative agent of upright dieback and viscid rot disease in cranberry plants.</title>
        <authorList>
            <person name="Sarrasin M."/>
            <person name="Lang B.F."/>
            <person name="Burger G."/>
        </authorList>
    </citation>
    <scope>NUCLEOTIDE SEQUENCE [LARGE SCALE GENOMIC DNA]</scope>
    <source>
        <strain evidence="2 3">IS7</strain>
    </source>
</reference>
<organism evidence="2 3">
    <name type="scientific">Diaporthe vaccinii</name>
    <dbReference type="NCBI Taxonomy" id="105482"/>
    <lineage>
        <taxon>Eukaryota</taxon>
        <taxon>Fungi</taxon>
        <taxon>Dikarya</taxon>
        <taxon>Ascomycota</taxon>
        <taxon>Pezizomycotina</taxon>
        <taxon>Sordariomycetes</taxon>
        <taxon>Sordariomycetidae</taxon>
        <taxon>Diaporthales</taxon>
        <taxon>Diaporthaceae</taxon>
        <taxon>Diaporthe</taxon>
        <taxon>Diaporthe eres species complex</taxon>
    </lineage>
</organism>
<gene>
    <name evidence="2" type="ORF">FJTKL_09514</name>
</gene>
<protein>
    <submittedName>
        <fullName evidence="2">Uncharacterized protein</fullName>
    </submittedName>
</protein>
<proteinExistence type="predicted"/>
<accession>A0ABR4FD03</accession>
<feature type="compositionally biased region" description="Polar residues" evidence="1">
    <location>
        <begin position="120"/>
        <end position="130"/>
    </location>
</feature>
<comment type="caution">
    <text evidence="2">The sequence shown here is derived from an EMBL/GenBank/DDBJ whole genome shotgun (WGS) entry which is preliminary data.</text>
</comment>
<name>A0ABR4FD03_9PEZI</name>
<feature type="region of interest" description="Disordered" evidence="1">
    <location>
        <begin position="94"/>
        <end position="134"/>
    </location>
</feature>
<dbReference type="Proteomes" id="UP001600888">
    <property type="component" value="Unassembled WGS sequence"/>
</dbReference>
<sequence>MNRRMHEVQDQLLQIFISIDWFTSEHYKIIDENNKRSQHKFSMRNNLDRLSRALLTVTEENKALKEGLRTREDTLTESKKDELESIVESEEQFRSGASTIRRKKATSNLRSPEAERHSSQLKSSQEQIVHNQERPADDLSKIIAATRAELLTLQSKLKSAETHIIKIGGNLGALLPRETVRKEFNSLVVSTQIWITTCVLPSISSSEQCFQASERARNVWTGDTALLISRWRNQDFFVASKFPGSDENILLVMIFDILIDKVFSAKVRYADEGLKREIDVIKQLGLSMKLESESNRSLYNARRWGSEAMTAILARKETQALRDDFSHALAHFIIRSICLAEILGPNNQAALDAATISIRQEVVLPAIELGDKMACAIDKYSMDVSSYWSVPCAFQTQFFRDLGNLDCKNLTGDPPRFRLEKMQKQLSDDEIKDRLKAICPAIPALILTEVDDRTWGPPTILVKQQVWVAWHTRRNSILRPEERGFFWFLYNREASNYEE</sequence>
<evidence type="ECO:0000313" key="2">
    <source>
        <dbReference type="EMBL" id="KAL2292566.1"/>
    </source>
</evidence>